<dbReference type="SMART" id="SM00895">
    <property type="entry name" value="FCD"/>
    <property type="match status" value="1"/>
</dbReference>
<keyword evidence="3" id="KW-0804">Transcription</keyword>
<dbReference type="Gene3D" id="1.20.120.530">
    <property type="entry name" value="GntR ligand-binding domain-like"/>
    <property type="match status" value="1"/>
</dbReference>
<name>A0A1M5G9X8_9HYPH</name>
<dbReference type="STRING" id="1122133.SAMN02745157_3332"/>
<dbReference type="AlphaFoldDB" id="A0A1M5G9X8"/>
<dbReference type="Gene3D" id="1.10.10.10">
    <property type="entry name" value="Winged helix-like DNA-binding domain superfamily/Winged helix DNA-binding domain"/>
    <property type="match status" value="2"/>
</dbReference>
<evidence type="ECO:0000256" key="2">
    <source>
        <dbReference type="ARBA" id="ARBA00023125"/>
    </source>
</evidence>
<dbReference type="InterPro" id="IPR008920">
    <property type="entry name" value="TF_FadR/GntR_C"/>
</dbReference>
<dbReference type="GO" id="GO:0003677">
    <property type="term" value="F:DNA binding"/>
    <property type="evidence" value="ECO:0007669"/>
    <property type="project" value="UniProtKB-KW"/>
</dbReference>
<organism evidence="5 6">
    <name type="scientific">Kaistia soli DSM 19436</name>
    <dbReference type="NCBI Taxonomy" id="1122133"/>
    <lineage>
        <taxon>Bacteria</taxon>
        <taxon>Pseudomonadati</taxon>
        <taxon>Pseudomonadota</taxon>
        <taxon>Alphaproteobacteria</taxon>
        <taxon>Hyphomicrobiales</taxon>
        <taxon>Kaistiaceae</taxon>
        <taxon>Kaistia</taxon>
    </lineage>
</organism>
<dbReference type="Proteomes" id="UP000184485">
    <property type="component" value="Unassembled WGS sequence"/>
</dbReference>
<dbReference type="GO" id="GO:0003700">
    <property type="term" value="F:DNA-binding transcription factor activity"/>
    <property type="evidence" value="ECO:0007669"/>
    <property type="project" value="InterPro"/>
</dbReference>
<dbReference type="InterPro" id="IPR036388">
    <property type="entry name" value="WH-like_DNA-bd_sf"/>
</dbReference>
<evidence type="ECO:0000259" key="4">
    <source>
        <dbReference type="PROSITE" id="PS50949"/>
    </source>
</evidence>
<dbReference type="PANTHER" id="PTHR43537:SF24">
    <property type="entry name" value="GLUCONATE OPERON TRANSCRIPTIONAL REPRESSOR"/>
    <property type="match status" value="1"/>
</dbReference>
<dbReference type="SUPFAM" id="SSF46785">
    <property type="entry name" value="Winged helix' DNA-binding domain"/>
    <property type="match status" value="2"/>
</dbReference>
<dbReference type="SUPFAM" id="SSF48008">
    <property type="entry name" value="GntR ligand-binding domain-like"/>
    <property type="match status" value="1"/>
</dbReference>
<protein>
    <submittedName>
        <fullName evidence="5">DNA-binding transcriptional regulator, GntR family</fullName>
    </submittedName>
</protein>
<evidence type="ECO:0000313" key="5">
    <source>
        <dbReference type="EMBL" id="SHG00494.1"/>
    </source>
</evidence>
<dbReference type="EMBL" id="FQUP01000003">
    <property type="protein sequence ID" value="SHG00494.1"/>
    <property type="molecule type" value="Genomic_DNA"/>
</dbReference>
<evidence type="ECO:0000313" key="6">
    <source>
        <dbReference type="Proteomes" id="UP000184485"/>
    </source>
</evidence>
<sequence length="332" mass="36140">MARAPTGGSKPYYQIVREVLSANVAAGNLPVGTRLLTTAVADRLGVSRPPVKRALELLEADGVITALSSQGYVVGDAAAGTSPERTNLHRLELDLPLELGDNLGQASWERIFEAVEAEILNCIPFGTFQISESLIGEHFDVSRTVVRDVLSRLDARGLIVKDRSSHWIAGPLSARMLDDAHEIRRLIEPGALASAMPMLSAGFLRDSRAAVTEALERSTALSVGEVDAMEQALHVEALEPLRNRRLAGAVRLQQVSLVINRLFATYIGLHDESDMLREHALILDHMLLGDAEGATVAMRHHLDADHARSRARLKVLSVFDAAEIAPYLVRIH</sequence>
<dbReference type="InterPro" id="IPR011711">
    <property type="entry name" value="GntR_C"/>
</dbReference>
<evidence type="ECO:0000256" key="3">
    <source>
        <dbReference type="ARBA" id="ARBA00023163"/>
    </source>
</evidence>
<keyword evidence="6" id="KW-1185">Reference proteome</keyword>
<dbReference type="InterPro" id="IPR000524">
    <property type="entry name" value="Tscrpt_reg_HTH_GntR"/>
</dbReference>
<dbReference type="Pfam" id="PF00392">
    <property type="entry name" value="GntR"/>
    <property type="match status" value="1"/>
</dbReference>
<proteinExistence type="predicted"/>
<dbReference type="PANTHER" id="PTHR43537">
    <property type="entry name" value="TRANSCRIPTIONAL REGULATOR, GNTR FAMILY"/>
    <property type="match status" value="1"/>
</dbReference>
<reference evidence="5 6" key="1">
    <citation type="submission" date="2016-11" db="EMBL/GenBank/DDBJ databases">
        <authorList>
            <person name="Jaros S."/>
            <person name="Januszkiewicz K."/>
            <person name="Wedrychowicz H."/>
        </authorList>
    </citation>
    <scope>NUCLEOTIDE SEQUENCE [LARGE SCALE GENOMIC DNA]</scope>
    <source>
        <strain evidence="5 6">DSM 19436</strain>
    </source>
</reference>
<dbReference type="SMART" id="SM00345">
    <property type="entry name" value="HTH_GNTR"/>
    <property type="match status" value="2"/>
</dbReference>
<feature type="domain" description="HTH gntR-type" evidence="4">
    <location>
        <begin position="10"/>
        <end position="77"/>
    </location>
</feature>
<keyword evidence="1" id="KW-0805">Transcription regulation</keyword>
<keyword evidence="2 5" id="KW-0238">DNA-binding</keyword>
<dbReference type="Pfam" id="PF07729">
    <property type="entry name" value="FCD"/>
    <property type="match status" value="1"/>
</dbReference>
<dbReference type="RefSeq" id="WP_073054847.1">
    <property type="nucleotide sequence ID" value="NZ_FQUP01000003.1"/>
</dbReference>
<evidence type="ECO:0000256" key="1">
    <source>
        <dbReference type="ARBA" id="ARBA00023015"/>
    </source>
</evidence>
<dbReference type="PROSITE" id="PS50949">
    <property type="entry name" value="HTH_GNTR"/>
    <property type="match status" value="1"/>
</dbReference>
<gene>
    <name evidence="5" type="ORF">SAMN02745157_3332</name>
</gene>
<dbReference type="InterPro" id="IPR036390">
    <property type="entry name" value="WH_DNA-bd_sf"/>
</dbReference>
<accession>A0A1M5G9X8</accession>